<evidence type="ECO:0000313" key="2">
    <source>
        <dbReference type="Proteomes" id="UP000436468"/>
    </source>
</evidence>
<sequence length="54" mass="6112">MIGLSFDIQGEETPFPWVEDWRCLYDLKTGTFSVPASFAEHNRTALKTPDPAPK</sequence>
<keyword evidence="2" id="KW-1185">Reference proteome</keyword>
<comment type="caution">
    <text evidence="1">The sequence shown here is derived from an EMBL/GenBank/DDBJ whole genome shotgun (WGS) entry which is preliminary data.</text>
</comment>
<accession>A0A844SVX8</accession>
<gene>
    <name evidence="1" type="ORF">GPL21_18080</name>
</gene>
<dbReference type="RefSeq" id="WP_157345005.1">
    <property type="nucleotide sequence ID" value="NZ_WQNF01000011.1"/>
</dbReference>
<dbReference type="AlphaFoldDB" id="A0A844SVX8"/>
<reference evidence="1 2" key="1">
    <citation type="submission" date="2019-12" db="EMBL/GenBank/DDBJ databases">
        <title>Draft genome sequences Bradyrhizobium cajani AMBPC1010, Bradyrhizobium pachyrhizi AMBPC1040 and Bradyrhizobium yuanmingense ALSPC3051, three plant growth promoting strains isolated from nodules of Cajanus cajan L. in Dominican Republic.</title>
        <authorList>
            <person name="Flores-Felix J.D."/>
            <person name="Araujo J."/>
            <person name="Diaz-Alcantara C."/>
            <person name="Gonzalez-Andres F."/>
            <person name="Velazquez E."/>
        </authorList>
    </citation>
    <scope>NUCLEOTIDE SEQUENCE [LARGE SCALE GENOMIC DNA]</scope>
    <source>
        <strain evidence="1 2">1040</strain>
    </source>
</reference>
<name>A0A844SVX8_9BRAD</name>
<proteinExistence type="predicted"/>
<dbReference type="EMBL" id="WQNF01000011">
    <property type="protein sequence ID" value="MVT67011.1"/>
    <property type="molecule type" value="Genomic_DNA"/>
</dbReference>
<evidence type="ECO:0000313" key="1">
    <source>
        <dbReference type="EMBL" id="MVT67011.1"/>
    </source>
</evidence>
<protein>
    <submittedName>
        <fullName evidence="1">Uncharacterized protein</fullName>
    </submittedName>
</protein>
<dbReference type="Proteomes" id="UP000436468">
    <property type="component" value="Unassembled WGS sequence"/>
</dbReference>
<organism evidence="1 2">
    <name type="scientific">Bradyrhizobium pachyrhizi</name>
    <dbReference type="NCBI Taxonomy" id="280333"/>
    <lineage>
        <taxon>Bacteria</taxon>
        <taxon>Pseudomonadati</taxon>
        <taxon>Pseudomonadota</taxon>
        <taxon>Alphaproteobacteria</taxon>
        <taxon>Hyphomicrobiales</taxon>
        <taxon>Nitrobacteraceae</taxon>
        <taxon>Bradyrhizobium</taxon>
    </lineage>
</organism>